<gene>
    <name evidence="3" type="ORF">GGQ80_002153</name>
</gene>
<sequence>MADKSGATIVEFAIVSIPFFALLIAILQTSLVFFAQQALDTASEKAVRILVTGSAQKSGMTAAQFKTQACTSLPTFMQCANLIVDVQSAAQFSSIDTSTPTITYDSSGKPVSAFDPGDSSEITIVRLMYIWNVAPGPLGFDLSTLSRGKRLMVSTQVFKSEIS</sequence>
<feature type="domain" description="TadE-like" evidence="2">
    <location>
        <begin position="6"/>
        <end position="48"/>
    </location>
</feature>
<accession>A0A840F4K8</accession>
<feature type="transmembrane region" description="Helical" evidence="1">
    <location>
        <begin position="12"/>
        <end position="35"/>
    </location>
</feature>
<keyword evidence="1" id="KW-0812">Transmembrane</keyword>
<keyword evidence="1" id="KW-0472">Membrane</keyword>
<dbReference type="Pfam" id="PF07811">
    <property type="entry name" value="TadE"/>
    <property type="match status" value="1"/>
</dbReference>
<evidence type="ECO:0000256" key="1">
    <source>
        <dbReference type="SAM" id="Phobius"/>
    </source>
</evidence>
<evidence type="ECO:0000313" key="3">
    <source>
        <dbReference type="EMBL" id="MBB4154243.1"/>
    </source>
</evidence>
<keyword evidence="1" id="KW-1133">Transmembrane helix</keyword>
<evidence type="ECO:0000313" key="4">
    <source>
        <dbReference type="Proteomes" id="UP000529795"/>
    </source>
</evidence>
<dbReference type="RefSeq" id="WP_246346999.1">
    <property type="nucleotide sequence ID" value="NZ_JACIEV010000005.1"/>
</dbReference>
<dbReference type="InterPro" id="IPR012495">
    <property type="entry name" value="TadE-like_dom"/>
</dbReference>
<dbReference type="AlphaFoldDB" id="A0A840F4K8"/>
<reference evidence="3 4" key="1">
    <citation type="submission" date="2020-08" db="EMBL/GenBank/DDBJ databases">
        <title>Genomic Encyclopedia of Type Strains, Phase IV (KMG-IV): sequencing the most valuable type-strain genomes for metagenomic binning, comparative biology and taxonomic classification.</title>
        <authorList>
            <person name="Goeker M."/>
        </authorList>
    </citation>
    <scope>NUCLEOTIDE SEQUENCE [LARGE SCALE GENOMIC DNA]</scope>
    <source>
        <strain evidence="3 4">YC6723</strain>
    </source>
</reference>
<keyword evidence="4" id="KW-1185">Reference proteome</keyword>
<dbReference type="EMBL" id="JACIEV010000005">
    <property type="protein sequence ID" value="MBB4154243.1"/>
    <property type="molecule type" value="Genomic_DNA"/>
</dbReference>
<dbReference type="Proteomes" id="UP000529795">
    <property type="component" value="Unassembled WGS sequence"/>
</dbReference>
<organism evidence="3 4">
    <name type="scientific">Sphingomonas jinjuensis</name>
    <dbReference type="NCBI Taxonomy" id="535907"/>
    <lineage>
        <taxon>Bacteria</taxon>
        <taxon>Pseudomonadati</taxon>
        <taxon>Pseudomonadota</taxon>
        <taxon>Alphaproteobacteria</taxon>
        <taxon>Sphingomonadales</taxon>
        <taxon>Sphingomonadaceae</taxon>
        <taxon>Sphingomonas</taxon>
    </lineage>
</organism>
<proteinExistence type="predicted"/>
<evidence type="ECO:0000259" key="2">
    <source>
        <dbReference type="Pfam" id="PF07811"/>
    </source>
</evidence>
<comment type="caution">
    <text evidence="3">The sequence shown here is derived from an EMBL/GenBank/DDBJ whole genome shotgun (WGS) entry which is preliminary data.</text>
</comment>
<protein>
    <submittedName>
        <fullName evidence="3">Flp pilus assembly protein TadG</fullName>
    </submittedName>
</protein>
<name>A0A840F4K8_9SPHN</name>